<evidence type="ECO:0000313" key="2">
    <source>
        <dbReference type="Proteomes" id="UP000039021"/>
    </source>
</evidence>
<reference evidence="2" key="1">
    <citation type="submission" date="2015-03" db="EMBL/GenBank/DDBJ databases">
        <authorList>
            <consortium name="Pathogen Informatics"/>
        </authorList>
    </citation>
    <scope>NUCLEOTIDE SEQUENCE [LARGE SCALE GENOMIC DNA]</scope>
    <source>
        <strain evidence="2">N09902308</strain>
    </source>
</reference>
<sequence>MSTNGDAITRSGGPKMIARTAKTIAYAKITSGKMSTMMIVYATIANRISSDIRKS</sequence>
<proteinExistence type="predicted"/>
<dbReference type="EMBL" id="CSBK01003441">
    <property type="protein sequence ID" value="CPA91788.1"/>
    <property type="molecule type" value="Genomic_DNA"/>
</dbReference>
<accession>A0A916LGB0</accession>
<protein>
    <submittedName>
        <fullName evidence="1">Uncharacterized protein</fullName>
    </submittedName>
</protein>
<gene>
    <name evidence="1" type="ORF">ERS007739_04946</name>
</gene>
<name>A0A916LGB0_MYCTX</name>
<comment type="caution">
    <text evidence="1">The sequence shown here is derived from an EMBL/GenBank/DDBJ whole genome shotgun (WGS) entry which is preliminary data.</text>
</comment>
<organism evidence="1 2">
    <name type="scientific">Mycobacterium tuberculosis</name>
    <dbReference type="NCBI Taxonomy" id="1773"/>
    <lineage>
        <taxon>Bacteria</taxon>
        <taxon>Bacillati</taxon>
        <taxon>Actinomycetota</taxon>
        <taxon>Actinomycetes</taxon>
        <taxon>Mycobacteriales</taxon>
        <taxon>Mycobacteriaceae</taxon>
        <taxon>Mycobacterium</taxon>
        <taxon>Mycobacterium tuberculosis complex</taxon>
    </lineage>
</organism>
<dbReference type="AlphaFoldDB" id="A0A916LGB0"/>
<evidence type="ECO:0000313" key="1">
    <source>
        <dbReference type="EMBL" id="CPA91788.1"/>
    </source>
</evidence>
<dbReference type="Proteomes" id="UP000039021">
    <property type="component" value="Unassembled WGS sequence"/>
</dbReference>